<dbReference type="OMA" id="EDGPCAY"/>
<dbReference type="AlphaFoldDB" id="B4JYR4"/>
<dbReference type="GO" id="GO:0005634">
    <property type="term" value="C:nucleus"/>
    <property type="evidence" value="ECO:0007669"/>
    <property type="project" value="TreeGrafter"/>
</dbReference>
<dbReference type="PANTHER" id="PTHR13523:SF2">
    <property type="entry name" value="COILED-COIL-HELIX-COILED-COIL-HELIX DOMAIN CONTAINING 2, ISOFORM A-RELATED"/>
    <property type="match status" value="1"/>
</dbReference>
<evidence type="ECO:0000259" key="3">
    <source>
        <dbReference type="Pfam" id="PF06747"/>
    </source>
</evidence>
<evidence type="ECO:0000313" key="4">
    <source>
        <dbReference type="EMBL" id="EDV90826.1"/>
    </source>
</evidence>
<dbReference type="PhylomeDB" id="B4JYR4"/>
<dbReference type="InterPro" id="IPR010625">
    <property type="entry name" value="CHCH"/>
</dbReference>
<dbReference type="eggNOG" id="KOG4090">
    <property type="taxonomic scope" value="Eukaryota"/>
</dbReference>
<keyword evidence="1" id="KW-1015">Disulfide bond</keyword>
<keyword evidence="5" id="KW-1185">Reference proteome</keyword>
<feature type="compositionally biased region" description="Polar residues" evidence="2">
    <location>
        <begin position="60"/>
        <end position="75"/>
    </location>
</feature>
<feature type="compositionally biased region" description="Low complexity" evidence="2">
    <location>
        <begin position="22"/>
        <end position="38"/>
    </location>
</feature>
<feature type="domain" description="CHCH" evidence="3">
    <location>
        <begin position="137"/>
        <end position="170"/>
    </location>
</feature>
<protein>
    <submittedName>
        <fullName evidence="4">GH14350</fullName>
    </submittedName>
</protein>
<dbReference type="GO" id="GO:0005739">
    <property type="term" value="C:mitochondrion"/>
    <property type="evidence" value="ECO:0007669"/>
    <property type="project" value="TreeGrafter"/>
</dbReference>
<accession>B4JYR4</accession>
<dbReference type="InParanoid" id="B4JYR4"/>
<dbReference type="GO" id="GO:0007005">
    <property type="term" value="P:mitochondrion organization"/>
    <property type="evidence" value="ECO:0007669"/>
    <property type="project" value="InterPro"/>
</dbReference>
<dbReference type="KEGG" id="dgr:6569793"/>
<feature type="region of interest" description="Disordered" evidence="2">
    <location>
        <begin position="1"/>
        <end position="78"/>
    </location>
</feature>
<dbReference type="Proteomes" id="UP000001070">
    <property type="component" value="Unassembled WGS sequence"/>
</dbReference>
<dbReference type="HOGENOM" id="CLU_093520_2_0_1"/>
<dbReference type="InterPro" id="IPR055304">
    <property type="entry name" value="CHCHD2/10-like"/>
</dbReference>
<dbReference type="STRING" id="7222.B4JYR4"/>
<dbReference type="PANTHER" id="PTHR13523">
    <property type="entry name" value="COILED-COIL-HELIX-COILED-COIL-HELIX DOMAIN CONTAINING 2/NUR77"/>
    <property type="match status" value="1"/>
</dbReference>
<name>B4JYR4_DROGR</name>
<reference evidence="4 5" key="1">
    <citation type="journal article" date="2007" name="Nature">
        <title>Evolution of genes and genomes on the Drosophila phylogeny.</title>
        <authorList>
            <consortium name="Drosophila 12 Genomes Consortium"/>
            <person name="Clark A.G."/>
            <person name="Eisen M.B."/>
            <person name="Smith D.R."/>
            <person name="Bergman C.M."/>
            <person name="Oliver B."/>
            <person name="Markow T.A."/>
            <person name="Kaufman T.C."/>
            <person name="Kellis M."/>
            <person name="Gelbart W."/>
            <person name="Iyer V.N."/>
            <person name="Pollard D.A."/>
            <person name="Sackton T.B."/>
            <person name="Larracuente A.M."/>
            <person name="Singh N.D."/>
            <person name="Abad J.P."/>
            <person name="Abt D.N."/>
            <person name="Adryan B."/>
            <person name="Aguade M."/>
            <person name="Akashi H."/>
            <person name="Anderson W.W."/>
            <person name="Aquadro C.F."/>
            <person name="Ardell D.H."/>
            <person name="Arguello R."/>
            <person name="Artieri C.G."/>
            <person name="Barbash D.A."/>
            <person name="Barker D."/>
            <person name="Barsanti P."/>
            <person name="Batterham P."/>
            <person name="Batzoglou S."/>
            <person name="Begun D."/>
            <person name="Bhutkar A."/>
            <person name="Blanco E."/>
            <person name="Bosak S.A."/>
            <person name="Bradley R.K."/>
            <person name="Brand A.D."/>
            <person name="Brent M.R."/>
            <person name="Brooks A.N."/>
            <person name="Brown R.H."/>
            <person name="Butlin R.K."/>
            <person name="Caggese C."/>
            <person name="Calvi B.R."/>
            <person name="Bernardo de Carvalho A."/>
            <person name="Caspi A."/>
            <person name="Castrezana S."/>
            <person name="Celniker S.E."/>
            <person name="Chang J.L."/>
            <person name="Chapple C."/>
            <person name="Chatterji S."/>
            <person name="Chinwalla A."/>
            <person name="Civetta A."/>
            <person name="Clifton S.W."/>
            <person name="Comeron J.M."/>
            <person name="Costello J.C."/>
            <person name="Coyne J.A."/>
            <person name="Daub J."/>
            <person name="David R.G."/>
            <person name="Delcher A.L."/>
            <person name="Delehaunty K."/>
            <person name="Do C.B."/>
            <person name="Ebling H."/>
            <person name="Edwards K."/>
            <person name="Eickbush T."/>
            <person name="Evans J.D."/>
            <person name="Filipski A."/>
            <person name="Findeiss S."/>
            <person name="Freyhult E."/>
            <person name="Fulton L."/>
            <person name="Fulton R."/>
            <person name="Garcia A.C."/>
            <person name="Gardiner A."/>
            <person name="Garfield D.A."/>
            <person name="Garvin B.E."/>
            <person name="Gibson G."/>
            <person name="Gilbert D."/>
            <person name="Gnerre S."/>
            <person name="Godfrey J."/>
            <person name="Good R."/>
            <person name="Gotea V."/>
            <person name="Gravely B."/>
            <person name="Greenberg A.J."/>
            <person name="Griffiths-Jones S."/>
            <person name="Gross S."/>
            <person name="Guigo R."/>
            <person name="Gustafson E.A."/>
            <person name="Haerty W."/>
            <person name="Hahn M.W."/>
            <person name="Halligan D.L."/>
            <person name="Halpern A.L."/>
            <person name="Halter G.M."/>
            <person name="Han M.V."/>
            <person name="Heger A."/>
            <person name="Hillier L."/>
            <person name="Hinrichs A.S."/>
            <person name="Holmes I."/>
            <person name="Hoskins R.A."/>
            <person name="Hubisz M.J."/>
            <person name="Hultmark D."/>
            <person name="Huntley M.A."/>
            <person name="Jaffe D.B."/>
            <person name="Jagadeeshan S."/>
            <person name="Jeck W.R."/>
            <person name="Johnson J."/>
            <person name="Jones C.D."/>
            <person name="Jordan W.C."/>
            <person name="Karpen G.H."/>
            <person name="Kataoka E."/>
            <person name="Keightley P.D."/>
            <person name="Kheradpour P."/>
            <person name="Kirkness E.F."/>
            <person name="Koerich L.B."/>
            <person name="Kristiansen K."/>
            <person name="Kudrna D."/>
            <person name="Kulathinal R.J."/>
            <person name="Kumar S."/>
            <person name="Kwok R."/>
            <person name="Lander E."/>
            <person name="Langley C.H."/>
            <person name="Lapoint R."/>
            <person name="Lazzaro B.P."/>
            <person name="Lee S.J."/>
            <person name="Levesque L."/>
            <person name="Li R."/>
            <person name="Lin C.F."/>
            <person name="Lin M.F."/>
            <person name="Lindblad-Toh K."/>
            <person name="Llopart A."/>
            <person name="Long M."/>
            <person name="Low L."/>
            <person name="Lozovsky E."/>
            <person name="Lu J."/>
            <person name="Luo M."/>
            <person name="Machado C.A."/>
            <person name="Makalowski W."/>
            <person name="Marzo M."/>
            <person name="Matsuda M."/>
            <person name="Matzkin L."/>
            <person name="McAllister B."/>
            <person name="McBride C.S."/>
            <person name="McKernan B."/>
            <person name="McKernan K."/>
            <person name="Mendez-Lago M."/>
            <person name="Minx P."/>
            <person name="Mollenhauer M.U."/>
            <person name="Montooth K."/>
            <person name="Mount S.M."/>
            <person name="Mu X."/>
            <person name="Myers E."/>
            <person name="Negre B."/>
            <person name="Newfeld S."/>
            <person name="Nielsen R."/>
            <person name="Noor M.A."/>
            <person name="O'Grady P."/>
            <person name="Pachter L."/>
            <person name="Papaceit M."/>
            <person name="Parisi M.J."/>
            <person name="Parisi M."/>
            <person name="Parts L."/>
            <person name="Pedersen J.S."/>
            <person name="Pesole G."/>
            <person name="Phillippy A.M."/>
            <person name="Ponting C.P."/>
            <person name="Pop M."/>
            <person name="Porcelli D."/>
            <person name="Powell J.R."/>
            <person name="Prohaska S."/>
            <person name="Pruitt K."/>
            <person name="Puig M."/>
            <person name="Quesneville H."/>
            <person name="Ram K.R."/>
            <person name="Rand D."/>
            <person name="Rasmussen M.D."/>
            <person name="Reed L.K."/>
            <person name="Reenan R."/>
            <person name="Reily A."/>
            <person name="Remington K.A."/>
            <person name="Rieger T.T."/>
            <person name="Ritchie M.G."/>
            <person name="Robin C."/>
            <person name="Rogers Y.H."/>
            <person name="Rohde C."/>
            <person name="Rozas J."/>
            <person name="Rubenfield M.J."/>
            <person name="Ruiz A."/>
            <person name="Russo S."/>
            <person name="Salzberg S.L."/>
            <person name="Sanchez-Gracia A."/>
            <person name="Saranga D.J."/>
            <person name="Sato H."/>
            <person name="Schaeffer S.W."/>
            <person name="Schatz M.C."/>
            <person name="Schlenke T."/>
            <person name="Schwartz R."/>
            <person name="Segarra C."/>
            <person name="Singh R.S."/>
            <person name="Sirot L."/>
            <person name="Sirota M."/>
            <person name="Sisneros N.B."/>
            <person name="Smith C.D."/>
            <person name="Smith T.F."/>
            <person name="Spieth J."/>
            <person name="Stage D.E."/>
            <person name="Stark A."/>
            <person name="Stephan W."/>
            <person name="Strausberg R.L."/>
            <person name="Strempel S."/>
            <person name="Sturgill D."/>
            <person name="Sutton G."/>
            <person name="Sutton G.G."/>
            <person name="Tao W."/>
            <person name="Teichmann S."/>
            <person name="Tobari Y.N."/>
            <person name="Tomimura Y."/>
            <person name="Tsolas J.M."/>
            <person name="Valente V.L."/>
            <person name="Venter E."/>
            <person name="Venter J.C."/>
            <person name="Vicario S."/>
            <person name="Vieira F.G."/>
            <person name="Vilella A.J."/>
            <person name="Villasante A."/>
            <person name="Walenz B."/>
            <person name="Wang J."/>
            <person name="Wasserman M."/>
            <person name="Watts T."/>
            <person name="Wilson D."/>
            <person name="Wilson R.K."/>
            <person name="Wing R.A."/>
            <person name="Wolfner M.F."/>
            <person name="Wong A."/>
            <person name="Wong G.K."/>
            <person name="Wu C.I."/>
            <person name="Wu G."/>
            <person name="Yamamoto D."/>
            <person name="Yang H.P."/>
            <person name="Yang S.P."/>
            <person name="Yorke J.A."/>
            <person name="Yoshida K."/>
            <person name="Zdobnov E."/>
            <person name="Zhang P."/>
            <person name="Zhang Y."/>
            <person name="Zimin A.V."/>
            <person name="Baldwin J."/>
            <person name="Abdouelleil A."/>
            <person name="Abdulkadir J."/>
            <person name="Abebe A."/>
            <person name="Abera B."/>
            <person name="Abreu J."/>
            <person name="Acer S.C."/>
            <person name="Aftuck L."/>
            <person name="Alexander A."/>
            <person name="An P."/>
            <person name="Anderson E."/>
            <person name="Anderson S."/>
            <person name="Arachi H."/>
            <person name="Azer M."/>
            <person name="Bachantsang P."/>
            <person name="Barry A."/>
            <person name="Bayul T."/>
            <person name="Berlin A."/>
            <person name="Bessette D."/>
            <person name="Bloom T."/>
            <person name="Blye J."/>
            <person name="Boguslavskiy L."/>
            <person name="Bonnet C."/>
            <person name="Boukhgalter B."/>
            <person name="Bourzgui I."/>
            <person name="Brown A."/>
            <person name="Cahill P."/>
            <person name="Channer S."/>
            <person name="Cheshatsang Y."/>
            <person name="Chuda L."/>
            <person name="Citroen M."/>
            <person name="Collymore A."/>
            <person name="Cooke P."/>
            <person name="Costello M."/>
            <person name="D'Aco K."/>
            <person name="Daza R."/>
            <person name="De Haan G."/>
            <person name="DeGray S."/>
            <person name="DeMaso C."/>
            <person name="Dhargay N."/>
            <person name="Dooley K."/>
            <person name="Dooley E."/>
            <person name="Doricent M."/>
            <person name="Dorje P."/>
            <person name="Dorjee K."/>
            <person name="Dupes A."/>
            <person name="Elong R."/>
            <person name="Falk J."/>
            <person name="Farina A."/>
            <person name="Faro S."/>
            <person name="Ferguson D."/>
            <person name="Fisher S."/>
            <person name="Foley C.D."/>
            <person name="Franke A."/>
            <person name="Friedrich D."/>
            <person name="Gadbois L."/>
            <person name="Gearin G."/>
            <person name="Gearin C.R."/>
            <person name="Giannoukos G."/>
            <person name="Goode T."/>
            <person name="Graham J."/>
            <person name="Grandbois E."/>
            <person name="Grewal S."/>
            <person name="Gyaltsen K."/>
            <person name="Hafez N."/>
            <person name="Hagos B."/>
            <person name="Hall J."/>
            <person name="Henson C."/>
            <person name="Hollinger A."/>
            <person name="Honan T."/>
            <person name="Huard M.D."/>
            <person name="Hughes L."/>
            <person name="Hurhula B."/>
            <person name="Husby M.E."/>
            <person name="Kamat A."/>
            <person name="Kanga B."/>
            <person name="Kashin S."/>
            <person name="Khazanovich D."/>
            <person name="Kisner P."/>
            <person name="Lance K."/>
            <person name="Lara M."/>
            <person name="Lee W."/>
            <person name="Lennon N."/>
            <person name="Letendre F."/>
            <person name="LeVine R."/>
            <person name="Lipovsky A."/>
            <person name="Liu X."/>
            <person name="Liu J."/>
            <person name="Liu S."/>
            <person name="Lokyitsang T."/>
            <person name="Lokyitsang Y."/>
            <person name="Lubonja R."/>
            <person name="Lui A."/>
            <person name="MacDonald P."/>
            <person name="Magnisalis V."/>
            <person name="Maru K."/>
            <person name="Matthews C."/>
            <person name="McCusker W."/>
            <person name="McDonough S."/>
            <person name="Mehta T."/>
            <person name="Meldrim J."/>
            <person name="Meneus L."/>
            <person name="Mihai O."/>
            <person name="Mihalev A."/>
            <person name="Mihova T."/>
            <person name="Mittelman R."/>
            <person name="Mlenga V."/>
            <person name="Montmayeur A."/>
            <person name="Mulrain L."/>
            <person name="Navidi A."/>
            <person name="Naylor J."/>
            <person name="Negash T."/>
            <person name="Nguyen T."/>
            <person name="Nguyen N."/>
            <person name="Nicol R."/>
            <person name="Norbu C."/>
            <person name="Norbu N."/>
            <person name="Novod N."/>
            <person name="O'Neill B."/>
            <person name="Osman S."/>
            <person name="Markiewicz E."/>
            <person name="Oyono O.L."/>
            <person name="Patti C."/>
            <person name="Phunkhang P."/>
            <person name="Pierre F."/>
            <person name="Priest M."/>
            <person name="Raghuraman S."/>
            <person name="Rege F."/>
            <person name="Reyes R."/>
            <person name="Rise C."/>
            <person name="Rogov P."/>
            <person name="Ross K."/>
            <person name="Ryan E."/>
            <person name="Settipalli S."/>
            <person name="Shea T."/>
            <person name="Sherpa N."/>
            <person name="Shi L."/>
            <person name="Shih D."/>
            <person name="Sparrow T."/>
            <person name="Spaulding J."/>
            <person name="Stalker J."/>
            <person name="Stange-Thomann N."/>
            <person name="Stavropoulos S."/>
            <person name="Stone C."/>
            <person name="Strader C."/>
            <person name="Tesfaye S."/>
            <person name="Thomson T."/>
            <person name="Thoulutsang Y."/>
            <person name="Thoulutsang D."/>
            <person name="Topham K."/>
            <person name="Topping I."/>
            <person name="Tsamla T."/>
            <person name="Vassiliev H."/>
            <person name="Vo A."/>
            <person name="Wangchuk T."/>
            <person name="Wangdi T."/>
            <person name="Weiand M."/>
            <person name="Wilkinson J."/>
            <person name="Wilson A."/>
            <person name="Yadav S."/>
            <person name="Young G."/>
            <person name="Yu Q."/>
            <person name="Zembek L."/>
            <person name="Zhong D."/>
            <person name="Zimmer A."/>
            <person name="Zwirko Z."/>
            <person name="Jaffe D.B."/>
            <person name="Alvarez P."/>
            <person name="Brockman W."/>
            <person name="Butler J."/>
            <person name="Chin C."/>
            <person name="Gnerre S."/>
            <person name="Grabherr M."/>
            <person name="Kleber M."/>
            <person name="Mauceli E."/>
            <person name="MacCallum I."/>
        </authorList>
    </citation>
    <scope>NUCLEOTIDE SEQUENCE [LARGE SCALE GENOMIC DNA]</scope>
    <source>
        <strain evidence="5">Tucson 15287-2541.00</strain>
    </source>
</reference>
<organism evidence="5">
    <name type="scientific">Drosophila grimshawi</name>
    <name type="common">Hawaiian fruit fly</name>
    <name type="synonym">Idiomyia grimshawi</name>
    <dbReference type="NCBI Taxonomy" id="7222"/>
    <lineage>
        <taxon>Eukaryota</taxon>
        <taxon>Metazoa</taxon>
        <taxon>Ecdysozoa</taxon>
        <taxon>Arthropoda</taxon>
        <taxon>Hexapoda</taxon>
        <taxon>Insecta</taxon>
        <taxon>Pterygota</taxon>
        <taxon>Neoptera</taxon>
        <taxon>Endopterygota</taxon>
        <taxon>Diptera</taxon>
        <taxon>Brachycera</taxon>
        <taxon>Muscomorpha</taxon>
        <taxon>Ephydroidea</taxon>
        <taxon>Drosophilidae</taxon>
        <taxon>Drosophila</taxon>
        <taxon>Hawaiian Drosophila</taxon>
    </lineage>
</organism>
<feature type="compositionally biased region" description="Polar residues" evidence="2">
    <location>
        <begin position="1"/>
        <end position="13"/>
    </location>
</feature>
<dbReference type="PROSITE" id="PS51808">
    <property type="entry name" value="CHCH"/>
    <property type="match status" value="1"/>
</dbReference>
<dbReference type="Pfam" id="PF06747">
    <property type="entry name" value="CHCH"/>
    <property type="match status" value="1"/>
</dbReference>
<gene>
    <name evidence="4" type="primary">Dgri\GH14350</name>
    <name evidence="4" type="ORF">Dgri_GH14350</name>
</gene>
<evidence type="ECO:0000256" key="1">
    <source>
        <dbReference type="ARBA" id="ARBA00023157"/>
    </source>
</evidence>
<evidence type="ECO:0000256" key="2">
    <source>
        <dbReference type="SAM" id="MobiDB-lite"/>
    </source>
</evidence>
<dbReference type="SMR" id="B4JYR4"/>
<dbReference type="EMBL" id="CH916377">
    <property type="protein sequence ID" value="EDV90826.1"/>
    <property type="molecule type" value="Genomic_DNA"/>
</dbReference>
<evidence type="ECO:0000313" key="5">
    <source>
        <dbReference type="Proteomes" id="UP000001070"/>
    </source>
</evidence>
<dbReference type="OrthoDB" id="1106148at2759"/>
<proteinExistence type="predicted"/>
<dbReference type="FunCoup" id="B4JYR4">
    <property type="interactions" value="95"/>
</dbReference>
<sequence>MPRQRSGSASPKPTVSGRHGGSTKSNSRNSNRSVFSRGSDSRNVPVVQPKKVDTKPATVPSPSTTPEPAGRSTSDMMKDMAATAAGVAVGSAVGHAVGAGITGAFSGGGGGSQTADVAQQPAAERRPRSELVEEGPCAFEIKQFLKCSEENSDLNICHDFNEAMKRCRQRYNL</sequence>